<accession>A0AAJ5YXN5</accession>
<evidence type="ECO:0000259" key="1">
    <source>
        <dbReference type="Pfam" id="PF11817"/>
    </source>
</evidence>
<evidence type="ECO:0000313" key="2">
    <source>
        <dbReference type="EMBL" id="WFD14832.1"/>
    </source>
</evidence>
<gene>
    <name evidence="2" type="ORF">MARU1_000838</name>
</gene>
<dbReference type="AlphaFoldDB" id="A0AAJ5YXN5"/>
<dbReference type="EMBL" id="CP119917">
    <property type="protein sequence ID" value="WFD14832.1"/>
    <property type="molecule type" value="Genomic_DNA"/>
</dbReference>
<dbReference type="Proteomes" id="UP001217582">
    <property type="component" value="Chromosome 2"/>
</dbReference>
<dbReference type="InterPro" id="IPR021773">
    <property type="entry name" value="TPC11"/>
</dbReference>
<proteinExistence type="predicted"/>
<dbReference type="Pfam" id="PF11817">
    <property type="entry name" value="Foie-gras_1"/>
    <property type="match status" value="1"/>
</dbReference>
<feature type="domain" description="Trafficking protein particle complex subunit 11" evidence="1">
    <location>
        <begin position="338"/>
        <end position="408"/>
    </location>
</feature>
<name>A0AAJ5YXN5_9BASI</name>
<keyword evidence="3" id="KW-1185">Reference proteome</keyword>
<reference evidence="2 3" key="1">
    <citation type="submission" date="2023-03" db="EMBL/GenBank/DDBJ databases">
        <title>Mating type loci evolution in Malassezia.</title>
        <authorList>
            <person name="Coelho M.A."/>
        </authorList>
    </citation>
    <scope>NUCLEOTIDE SEQUENCE [LARGE SCALE GENOMIC DNA]</scope>
    <source>
        <strain evidence="2 3">CBS 13387</strain>
    </source>
</reference>
<dbReference type="PANTHER" id="PTHR14374">
    <property type="entry name" value="FOIE GRAS"/>
    <property type="match status" value="1"/>
</dbReference>
<evidence type="ECO:0000313" key="3">
    <source>
        <dbReference type="Proteomes" id="UP001217582"/>
    </source>
</evidence>
<organism evidence="2 3">
    <name type="scientific">Malassezia arunalokei</name>
    <dbReference type="NCBI Taxonomy" id="1514897"/>
    <lineage>
        <taxon>Eukaryota</taxon>
        <taxon>Fungi</taxon>
        <taxon>Dikarya</taxon>
        <taxon>Basidiomycota</taxon>
        <taxon>Ustilaginomycotina</taxon>
        <taxon>Malasseziomycetes</taxon>
        <taxon>Malasseziales</taxon>
        <taxon>Malasseziaceae</taxon>
        <taxon>Malassezia</taxon>
    </lineage>
</organism>
<dbReference type="PANTHER" id="PTHR14374:SF0">
    <property type="entry name" value="TRAFFICKING PROTEIN PARTICLE COMPLEX SUBUNIT 11"/>
    <property type="match status" value="1"/>
</dbReference>
<protein>
    <recommendedName>
        <fullName evidence="1">Trafficking protein particle complex subunit 11 domain-containing protein</fullName>
    </recommendedName>
</protein>
<sequence>MNAYPSELVVQLRPCVHVSGLVPEPKAWHDVLPHPTQVHPELCQALVAQLTRHAQPQAWYPPTRADYVRMVFVAYAHKVPPARMRAGLRLEDERARRVLGALPPRSPLSPLYPGGPLFPDGIISPSWIRKHTEYVPGVHVAFFCMPPHDTASLAMDAALIEVVASMRASYAQRGIKLMMVLLCDPILFAQGIEARVAHLRRASGLEARGAVFVLNTGAKEDMAPFAQSLMQAARLVAQDYYREHARHVRRNRARYPPPPSVAQPIMHAAVSAGVARADRGPSMLSAEGWHIRMHYKLGALTELQGETREAHHLYMEAYRQLMHTYLPNAALVEPRTRRWAEAKVLADTLSLKLVKLELYDAQLSLAHKQCRHHMSHMSQLCQRWGMTQHEYWAWLAKQYVLVTDLVSALPMRMHGFDVPLWRYQAALCHMQRARCGRQADDAASREAHLDYTTPIVRELHAAYEAWNRARRGRLAHLAGTRLALAYEDAQPRKTLEYLLRTLQWYRRDPWRELTVVLVARAIDCAVRAHEASHLAALVWDMQQTVPSSLRGLQEKALAHAPAVETDEPVHVVDQPPCTLWVHAVFARGTSACDEAMPFQVVVAIADDAPMDTLDVRQCDLHVTGQEAPLLTLAGIPTGPQGIMDVGDVVAGQAHAREVRPLVLSKRKPLALYGRLQGPVPGMVAWRSVVCHVQRQTHTLKLETRIPTPSSTWLLPSGERLALPPRHRPHTLHVRAPTTEIHVPATVYAGQVVPLTIDGQGTLSVSDHAALLDEDGTAHASIAIPPHTLRLHAPSVTTPCDVELRCTTRSRQARRMIRVEPSFTVRAQDVPGARILHVTYHGAMPVCVERAHVNEAVLHGMVPQQVWTTHDQAVWAGIGAMTGAHTLVIEWRPCQDQALPCVTHLALAPASPSPPQPVTCTVAVSTTHSTLMEPIHVDVRVGNTSDAVADLALTVDETDDFGIDGFQGRLAVSMLLPQEHRTFPLTLWPKRPGTLALPRVRAWDKEASEVPVDLTAPAIVHVASQ</sequence>